<reference evidence="2 3" key="1">
    <citation type="journal article" date="2013" name="Genome Biol.">
        <title>Genome of Acanthamoeba castellanii highlights extensive lateral gene transfer and early evolution of tyrosine kinase signaling.</title>
        <authorList>
            <person name="Clarke M."/>
            <person name="Lohan A.J."/>
            <person name="Liu B."/>
            <person name="Lagkouvardos I."/>
            <person name="Roy S."/>
            <person name="Zafar N."/>
            <person name="Bertelli C."/>
            <person name="Schilde C."/>
            <person name="Kianianmomeni A."/>
            <person name="Burglin T.R."/>
            <person name="Frech C."/>
            <person name="Turcotte B."/>
            <person name="Kopec K.O."/>
            <person name="Synnott J.M."/>
            <person name="Choo C."/>
            <person name="Paponov I."/>
            <person name="Finkler A."/>
            <person name="Soon Heng Tan C."/>
            <person name="Hutchins A.P."/>
            <person name="Weinmeier T."/>
            <person name="Rattei T."/>
            <person name="Chu J.S."/>
            <person name="Gimenez G."/>
            <person name="Irimia M."/>
            <person name="Rigden D.J."/>
            <person name="Fitzpatrick D.A."/>
            <person name="Lorenzo-Morales J."/>
            <person name="Bateman A."/>
            <person name="Chiu C.H."/>
            <person name="Tang P."/>
            <person name="Hegemann P."/>
            <person name="Fromm H."/>
            <person name="Raoult D."/>
            <person name="Greub G."/>
            <person name="Miranda-Saavedra D."/>
            <person name="Chen N."/>
            <person name="Nash P."/>
            <person name="Ginger M.L."/>
            <person name="Horn M."/>
            <person name="Schaap P."/>
            <person name="Caler L."/>
            <person name="Loftus B."/>
        </authorList>
    </citation>
    <scope>NUCLEOTIDE SEQUENCE [LARGE SCALE GENOMIC DNA]</scope>
    <source>
        <strain evidence="2 3">Neff</strain>
    </source>
</reference>
<gene>
    <name evidence="2" type="ORF">ACA1_244920</name>
</gene>
<proteinExistence type="predicted"/>
<dbReference type="PANTHER" id="PTHR34605">
    <property type="entry name" value="PHAGE_INTEGRASE DOMAIN-CONTAINING PROTEIN"/>
    <property type="match status" value="1"/>
</dbReference>
<evidence type="ECO:0000256" key="1">
    <source>
        <dbReference type="ARBA" id="ARBA00023172"/>
    </source>
</evidence>
<keyword evidence="3" id="KW-1185">Reference proteome</keyword>
<dbReference type="EMBL" id="KB008093">
    <property type="protein sequence ID" value="ELR13442.1"/>
    <property type="molecule type" value="Genomic_DNA"/>
</dbReference>
<dbReference type="Gene3D" id="1.10.443.10">
    <property type="entry name" value="Intergrase catalytic core"/>
    <property type="match status" value="1"/>
</dbReference>
<dbReference type="AlphaFoldDB" id="L8GK76"/>
<dbReference type="GO" id="GO:0015074">
    <property type="term" value="P:DNA integration"/>
    <property type="evidence" value="ECO:0007669"/>
    <property type="project" value="InterPro"/>
</dbReference>
<dbReference type="PANTHER" id="PTHR34605:SF4">
    <property type="entry name" value="DNA ADENINE METHYLTRANSFERASE"/>
    <property type="match status" value="1"/>
</dbReference>
<evidence type="ECO:0000313" key="2">
    <source>
        <dbReference type="EMBL" id="ELR13442.1"/>
    </source>
</evidence>
<organism evidence="2 3">
    <name type="scientific">Acanthamoeba castellanii (strain ATCC 30010 / Neff)</name>
    <dbReference type="NCBI Taxonomy" id="1257118"/>
    <lineage>
        <taxon>Eukaryota</taxon>
        <taxon>Amoebozoa</taxon>
        <taxon>Discosea</taxon>
        <taxon>Longamoebia</taxon>
        <taxon>Centramoebida</taxon>
        <taxon>Acanthamoebidae</taxon>
        <taxon>Acanthamoeba</taxon>
    </lineage>
</organism>
<evidence type="ECO:0008006" key="4">
    <source>
        <dbReference type="Google" id="ProtNLM"/>
    </source>
</evidence>
<keyword evidence="1" id="KW-0233">DNA recombination</keyword>
<dbReference type="GO" id="GO:0003677">
    <property type="term" value="F:DNA binding"/>
    <property type="evidence" value="ECO:0007669"/>
    <property type="project" value="InterPro"/>
</dbReference>
<evidence type="ECO:0000313" key="3">
    <source>
        <dbReference type="Proteomes" id="UP000011083"/>
    </source>
</evidence>
<sequence length="241" mass="27109">MGLSPTQDPLIRRLRRALVPIDHGKTFDLSNLAQLFCRWGVNTSPERTRAKLIALLCVLGAFRVSAATLPLFNDVTINDSSSPRKLVVPVSGYKNDLYGDGLTVPIFECSEAALCPVRTFQRWSEQTAHIHERTRNCRIVFELQRPFNRLQPDRCAEILKGVAREADLDTAAFTAKTFRKSGIMAGIRAGVEPDALFRLGGWRDPNTFWRHYVVRQVPSSYSDILFNVDSDRDDANSDADL</sequence>
<dbReference type="InterPro" id="IPR052925">
    <property type="entry name" value="Phage_Integrase-like_Recomb"/>
</dbReference>
<dbReference type="SUPFAM" id="SSF56349">
    <property type="entry name" value="DNA breaking-rejoining enzymes"/>
    <property type="match status" value="1"/>
</dbReference>
<dbReference type="VEuPathDB" id="AmoebaDB:ACA1_244920"/>
<name>L8GK76_ACACF</name>
<dbReference type="InterPro" id="IPR011010">
    <property type="entry name" value="DNA_brk_join_enz"/>
</dbReference>
<dbReference type="Proteomes" id="UP000011083">
    <property type="component" value="Unassembled WGS sequence"/>
</dbReference>
<dbReference type="InterPro" id="IPR013762">
    <property type="entry name" value="Integrase-like_cat_sf"/>
</dbReference>
<dbReference type="KEGG" id="acan:ACA1_244920"/>
<protein>
    <recommendedName>
        <fullName evidence="4">Tyr recombinase domain-containing protein</fullName>
    </recommendedName>
</protein>
<dbReference type="GeneID" id="14914094"/>
<dbReference type="RefSeq" id="XP_004335455.1">
    <property type="nucleotide sequence ID" value="XM_004335407.1"/>
</dbReference>
<accession>L8GK76</accession>
<dbReference type="GO" id="GO:0006310">
    <property type="term" value="P:DNA recombination"/>
    <property type="evidence" value="ECO:0007669"/>
    <property type="project" value="UniProtKB-KW"/>
</dbReference>